<evidence type="ECO:0000256" key="1">
    <source>
        <dbReference type="SAM" id="MobiDB-lite"/>
    </source>
</evidence>
<dbReference type="Proteomes" id="UP000887563">
    <property type="component" value="Unplaced"/>
</dbReference>
<dbReference type="WBParaSite" id="Minc3s02207g28858">
    <property type="protein sequence ID" value="Minc3s02207g28858"/>
    <property type="gene ID" value="Minc3s02207g28858"/>
</dbReference>
<name>A0A914MUP6_MELIC</name>
<protein>
    <submittedName>
        <fullName evidence="3">Uncharacterized protein</fullName>
    </submittedName>
</protein>
<evidence type="ECO:0000313" key="3">
    <source>
        <dbReference type="WBParaSite" id="Minc3s02207g28858"/>
    </source>
</evidence>
<organism evidence="2 3">
    <name type="scientific">Meloidogyne incognita</name>
    <name type="common">Southern root-knot nematode worm</name>
    <name type="synonym">Oxyuris incognita</name>
    <dbReference type="NCBI Taxonomy" id="6306"/>
    <lineage>
        <taxon>Eukaryota</taxon>
        <taxon>Metazoa</taxon>
        <taxon>Ecdysozoa</taxon>
        <taxon>Nematoda</taxon>
        <taxon>Chromadorea</taxon>
        <taxon>Rhabditida</taxon>
        <taxon>Tylenchina</taxon>
        <taxon>Tylenchomorpha</taxon>
        <taxon>Tylenchoidea</taxon>
        <taxon>Meloidogynidae</taxon>
        <taxon>Meloidogyninae</taxon>
        <taxon>Meloidogyne</taxon>
        <taxon>Meloidogyne incognita group</taxon>
    </lineage>
</organism>
<feature type="compositionally biased region" description="Low complexity" evidence="1">
    <location>
        <begin position="118"/>
        <end position="157"/>
    </location>
</feature>
<feature type="region of interest" description="Disordered" evidence="1">
    <location>
        <begin position="114"/>
        <end position="157"/>
    </location>
</feature>
<evidence type="ECO:0000313" key="2">
    <source>
        <dbReference type="Proteomes" id="UP000887563"/>
    </source>
</evidence>
<keyword evidence="2" id="KW-1185">Reference proteome</keyword>
<proteinExistence type="predicted"/>
<accession>A0A914MUP6</accession>
<dbReference type="AlphaFoldDB" id="A0A914MUP6"/>
<reference evidence="3" key="1">
    <citation type="submission" date="2022-11" db="UniProtKB">
        <authorList>
            <consortium name="WormBaseParasite"/>
        </authorList>
    </citation>
    <scope>IDENTIFICATION</scope>
</reference>
<sequence>MHCEKIENFCVCDEKDACWKLENAYAEIVINAYCDTECHMYARLNNIDPFTQELVGDNGKRLKLSDQLGMVSRKIHYFKEMNSSSEYYVKAKSISCKDAGSKCSPIKCQGNATTNEGTTPATPIIPTTETTTETTPTTLTTPTPTIPTTKTTPTTPT</sequence>